<feature type="non-terminal residue" evidence="1">
    <location>
        <position position="114"/>
    </location>
</feature>
<accession>A0A8I0K7L0</accession>
<dbReference type="EMBL" id="JACSVK010000759">
    <property type="protein sequence ID" value="MBD0222782.1"/>
    <property type="molecule type" value="Genomic_DNA"/>
</dbReference>
<organism evidence="1 2">
    <name type="scientific">Acinetobacter baumannii</name>
    <dbReference type="NCBI Taxonomy" id="470"/>
    <lineage>
        <taxon>Bacteria</taxon>
        <taxon>Pseudomonadati</taxon>
        <taxon>Pseudomonadota</taxon>
        <taxon>Gammaproteobacteria</taxon>
        <taxon>Moraxellales</taxon>
        <taxon>Moraxellaceae</taxon>
        <taxon>Acinetobacter</taxon>
        <taxon>Acinetobacter calcoaceticus/baumannii complex</taxon>
    </lineage>
</organism>
<comment type="caution">
    <text evidence="1">The sequence shown here is derived from an EMBL/GenBank/DDBJ whole genome shotgun (WGS) entry which is preliminary data.</text>
</comment>
<proteinExistence type="predicted"/>
<evidence type="ECO:0000313" key="2">
    <source>
        <dbReference type="Proteomes" id="UP000634608"/>
    </source>
</evidence>
<dbReference type="Proteomes" id="UP000634608">
    <property type="component" value="Unassembled WGS sequence"/>
</dbReference>
<reference evidence="1" key="1">
    <citation type="submission" date="2020-08" db="EMBL/GenBank/DDBJ databases">
        <title>Diversity of carbapenem-resistant Acinetobacter baumannii and bacteriophage-mediated spread of the Oxa23 carbapenemase.</title>
        <authorList>
            <person name="Abouelfetouh A."/>
            <person name="Mattock J."/>
            <person name="Turner D."/>
            <person name="Li E."/>
            <person name="Evans B.A."/>
        </authorList>
    </citation>
    <scope>NUCLEOTIDE SEQUENCE</scope>
    <source>
        <strain evidence="1">A86</strain>
    </source>
</reference>
<gene>
    <name evidence="1" type="ORF">IAG11_23455</name>
</gene>
<name>A0A8I0K7L0_ACIBA</name>
<evidence type="ECO:0000313" key="1">
    <source>
        <dbReference type="EMBL" id="MBD0222782.1"/>
    </source>
</evidence>
<protein>
    <submittedName>
        <fullName evidence="1">Integrase</fullName>
    </submittedName>
</protein>
<dbReference type="AlphaFoldDB" id="A0A8I0K7L0"/>
<sequence length="114" mass="13733">MTREELINLTEYFYNRWYSGNISIPLHLIMWLSIYTCRREDESTRLKLENLDQVHQEWLLEDVKDPTDQEGNDKYFRIDQLANGVIEQFEKDIQANNLEEYMPMLSLLPMIIDS</sequence>